<dbReference type="Proteomes" id="UP000809789">
    <property type="component" value="Unassembled WGS sequence"/>
</dbReference>
<evidence type="ECO:0000256" key="5">
    <source>
        <dbReference type="ARBA" id="ARBA00022884"/>
    </source>
</evidence>
<organism evidence="8 9">
    <name type="scientific">Elsinoe batatas</name>
    <dbReference type="NCBI Taxonomy" id="2601811"/>
    <lineage>
        <taxon>Eukaryota</taxon>
        <taxon>Fungi</taxon>
        <taxon>Dikarya</taxon>
        <taxon>Ascomycota</taxon>
        <taxon>Pezizomycotina</taxon>
        <taxon>Dothideomycetes</taxon>
        <taxon>Dothideomycetidae</taxon>
        <taxon>Myriangiales</taxon>
        <taxon>Elsinoaceae</taxon>
        <taxon>Elsinoe</taxon>
    </lineage>
</organism>
<evidence type="ECO:0000256" key="7">
    <source>
        <dbReference type="ARBA" id="ARBA00023242"/>
    </source>
</evidence>
<sequence length="231" mass="25910">MAGLFDAQIFESLQQKIDEDAAVREVIRDIVQNLEKQDRATQAILSSAHSTAATELPPILEQAEASIKNQIATIAKLNEEASKYPYYKYNFMWSRQMQETTFSILLLGYLRGYSGPSGGTLLTIDDVGATLNVPVNLKDRDAFHLTIEEYLHALISLIDELTRLTRNAVTLSNHTAPLQIAKFIKDLHAGFQVLNLKNDALRKRSDGIKYRVKEVEDVVYDLSLRGLVKAS</sequence>
<dbReference type="CDD" id="cd14819">
    <property type="entry name" value="Translin"/>
    <property type="match status" value="1"/>
</dbReference>
<dbReference type="GO" id="GO:0003697">
    <property type="term" value="F:single-stranded DNA binding"/>
    <property type="evidence" value="ECO:0007669"/>
    <property type="project" value="InterPro"/>
</dbReference>
<keyword evidence="9" id="KW-1185">Reference proteome</keyword>
<dbReference type="InterPro" id="IPR036081">
    <property type="entry name" value="Translin_sf"/>
</dbReference>
<evidence type="ECO:0008006" key="10">
    <source>
        <dbReference type="Google" id="ProtNLM"/>
    </source>
</evidence>
<evidence type="ECO:0000256" key="4">
    <source>
        <dbReference type="ARBA" id="ARBA00022490"/>
    </source>
</evidence>
<keyword evidence="7" id="KW-0539">Nucleus</keyword>
<comment type="caution">
    <text evidence="8">The sequence shown here is derived from an EMBL/GenBank/DDBJ whole genome shotgun (WGS) entry which is preliminary data.</text>
</comment>
<protein>
    <recommendedName>
        <fullName evidence="10">Translin</fullName>
    </recommendedName>
</protein>
<evidence type="ECO:0000256" key="1">
    <source>
        <dbReference type="ARBA" id="ARBA00004123"/>
    </source>
</evidence>
<gene>
    <name evidence="8" type="ORF">KVT40_004764</name>
</gene>
<dbReference type="OrthoDB" id="829at2759"/>
<evidence type="ECO:0000313" key="8">
    <source>
        <dbReference type="EMBL" id="KAG8627281.1"/>
    </source>
</evidence>
<keyword evidence="6" id="KW-0238">DNA-binding</keyword>
<dbReference type="InterPro" id="IPR016068">
    <property type="entry name" value="Translin_N"/>
</dbReference>
<proteinExistence type="inferred from homology"/>
<comment type="subcellular location">
    <subcellularLocation>
        <location evidence="2">Cytoplasm</location>
    </subcellularLocation>
    <subcellularLocation>
        <location evidence="1">Nucleus</location>
    </subcellularLocation>
</comment>
<evidence type="ECO:0000256" key="6">
    <source>
        <dbReference type="ARBA" id="ARBA00023125"/>
    </source>
</evidence>
<dbReference type="EMBL" id="JAESVG020000005">
    <property type="protein sequence ID" value="KAG8627281.1"/>
    <property type="molecule type" value="Genomic_DNA"/>
</dbReference>
<dbReference type="InterPro" id="IPR016069">
    <property type="entry name" value="Translin_C"/>
</dbReference>
<dbReference type="SUPFAM" id="SSF74784">
    <property type="entry name" value="Translin"/>
    <property type="match status" value="1"/>
</dbReference>
<dbReference type="FunFam" id="1.20.58.200:FF:000002">
    <property type="entry name" value="Putative translin"/>
    <property type="match status" value="1"/>
</dbReference>
<dbReference type="GO" id="GO:0003723">
    <property type="term" value="F:RNA binding"/>
    <property type="evidence" value="ECO:0007669"/>
    <property type="project" value="UniProtKB-KW"/>
</dbReference>
<keyword evidence="5" id="KW-0694">RNA-binding</keyword>
<accession>A0A8K0KZW9</accession>
<name>A0A8K0KZW9_9PEZI</name>
<dbReference type="AlphaFoldDB" id="A0A8K0KZW9"/>
<dbReference type="GO" id="GO:0043565">
    <property type="term" value="F:sequence-specific DNA binding"/>
    <property type="evidence" value="ECO:0007669"/>
    <property type="project" value="InterPro"/>
</dbReference>
<dbReference type="InterPro" id="IPR033956">
    <property type="entry name" value="Translin"/>
</dbReference>
<dbReference type="InterPro" id="IPR002848">
    <property type="entry name" value="Translin_fam"/>
</dbReference>
<dbReference type="GO" id="GO:0016070">
    <property type="term" value="P:RNA metabolic process"/>
    <property type="evidence" value="ECO:0007669"/>
    <property type="project" value="InterPro"/>
</dbReference>
<evidence type="ECO:0000256" key="2">
    <source>
        <dbReference type="ARBA" id="ARBA00004496"/>
    </source>
</evidence>
<dbReference type="GO" id="GO:0005634">
    <property type="term" value="C:nucleus"/>
    <property type="evidence" value="ECO:0007669"/>
    <property type="project" value="UniProtKB-SubCell"/>
</dbReference>
<evidence type="ECO:0000256" key="3">
    <source>
        <dbReference type="ARBA" id="ARBA00005902"/>
    </source>
</evidence>
<keyword evidence="4" id="KW-0963">Cytoplasm</keyword>
<dbReference type="Gene3D" id="1.20.58.190">
    <property type="entry name" value="Translin, domain 1"/>
    <property type="match status" value="1"/>
</dbReference>
<dbReference type="Pfam" id="PF01997">
    <property type="entry name" value="Translin"/>
    <property type="match status" value="1"/>
</dbReference>
<dbReference type="Gene3D" id="1.20.58.200">
    <property type="entry name" value="Translin, domain 2"/>
    <property type="match status" value="1"/>
</dbReference>
<dbReference type="GO" id="GO:0005737">
    <property type="term" value="C:cytoplasm"/>
    <property type="evidence" value="ECO:0007669"/>
    <property type="project" value="UniProtKB-SubCell"/>
</dbReference>
<comment type="similarity">
    <text evidence="3">Belongs to the translin family.</text>
</comment>
<dbReference type="PANTHER" id="PTHR10741">
    <property type="entry name" value="TRANSLIN AND TRANSLIN ASSOCIATED PROTEIN X"/>
    <property type="match status" value="1"/>
</dbReference>
<reference evidence="8" key="1">
    <citation type="submission" date="2021-07" db="EMBL/GenBank/DDBJ databases">
        <title>Elsinoe batatas strain:CRI-CJ2 Genome sequencing and assembly.</title>
        <authorList>
            <person name="Huang L."/>
        </authorList>
    </citation>
    <scope>NUCLEOTIDE SEQUENCE</scope>
    <source>
        <strain evidence="8">CRI-CJ2</strain>
    </source>
</reference>
<evidence type="ECO:0000313" key="9">
    <source>
        <dbReference type="Proteomes" id="UP000809789"/>
    </source>
</evidence>